<feature type="binding site" evidence="7">
    <location>
        <position position="145"/>
    </location>
    <ligand>
        <name>ATP</name>
        <dbReference type="ChEBI" id="CHEBI:30616"/>
    </ligand>
</feature>
<dbReference type="Gene3D" id="1.10.510.10">
    <property type="entry name" value="Transferase(Phosphotransferase) domain 1"/>
    <property type="match status" value="1"/>
</dbReference>
<keyword evidence="2" id="KW-0597">Phosphoprotein</keyword>
<evidence type="ECO:0000313" key="11">
    <source>
        <dbReference type="Proteomes" id="UP001230188"/>
    </source>
</evidence>
<keyword evidence="5" id="KW-0418">Kinase</keyword>
<evidence type="ECO:0000256" key="3">
    <source>
        <dbReference type="ARBA" id="ARBA00022679"/>
    </source>
</evidence>
<accession>A0AAD7XPF8</accession>
<dbReference type="FunFam" id="1.10.510.10:FF:000571">
    <property type="entry name" value="Maternal embryonic leucine zipper kinase"/>
    <property type="match status" value="1"/>
</dbReference>
<comment type="caution">
    <text evidence="10">The sequence shown here is derived from an EMBL/GenBank/DDBJ whole genome shotgun (WGS) entry which is preliminary data.</text>
</comment>
<dbReference type="PROSITE" id="PS50011">
    <property type="entry name" value="PROTEIN_KINASE_DOM"/>
    <property type="match status" value="1"/>
</dbReference>
<protein>
    <recommendedName>
        <fullName evidence="9">Protein kinase domain-containing protein</fullName>
    </recommendedName>
</protein>
<proteinExistence type="predicted"/>
<dbReference type="SMART" id="SM00220">
    <property type="entry name" value="S_TKc"/>
    <property type="match status" value="1"/>
</dbReference>
<name>A0AAD7XPF8_9STRA</name>
<dbReference type="InterPro" id="IPR008271">
    <property type="entry name" value="Ser/Thr_kinase_AS"/>
</dbReference>
<evidence type="ECO:0000256" key="1">
    <source>
        <dbReference type="ARBA" id="ARBA00022527"/>
    </source>
</evidence>
<reference evidence="10" key="1">
    <citation type="submission" date="2023-01" db="EMBL/GenBank/DDBJ databases">
        <title>Metagenome sequencing of chrysophaentin producing Chrysophaeum taylorii.</title>
        <authorList>
            <person name="Davison J."/>
            <person name="Bewley C."/>
        </authorList>
    </citation>
    <scope>NUCLEOTIDE SEQUENCE</scope>
    <source>
        <strain evidence="10">NIES-1699</strain>
    </source>
</reference>
<sequence>MTSGIPCFGGGITNVYFDEDEQDEKYSSGKKDEEDHRRSEVPLVWRDILTEDSSSFGSEESAPLVRRARSSSTSEPARIEEAAVEAARRAREAWSSRPSSANAAAGDDLEADFTRHCVIGRGAFGKVFLTEKLSGKDANRLYAMKVLRLKKKATTTMERKLLWAVDHPYVVKLVYAFHSEKRMFLVMEYAPRGTLADVLGPEGRLSAHQARIVAAEIVSAVVCLHAHGIVHRDVKPSNVLVDSAGHVLLSDFGLAAVCDSGQLRLFCGSIEYLAPEVLRGHNYGKPVDYWAFGCLVFKLLVGRTPFQATRVRALFCRILKSDPKWPARKASIGPAMDFVRGLLSKDPEARLGARNPEHEIFSADFFRDFVDWRLLNRRKAPAPFSCLETGASGATGARSTRDAAKAAFAEFSLACEAASLPTVDQEPSKNSLTTPDSVCDITVYSAATQDSVQSSTNRATLHDSLLDGAEHDEGSVTRHPEAPDDDDDGWADWFQEAQLVHNSPGKSKLVPRAIQTKS</sequence>
<evidence type="ECO:0000256" key="2">
    <source>
        <dbReference type="ARBA" id="ARBA00022553"/>
    </source>
</evidence>
<dbReference type="SUPFAM" id="SSF56112">
    <property type="entry name" value="Protein kinase-like (PK-like)"/>
    <property type="match status" value="1"/>
</dbReference>
<evidence type="ECO:0000313" key="10">
    <source>
        <dbReference type="EMBL" id="KAJ8608729.1"/>
    </source>
</evidence>
<dbReference type="GO" id="GO:0004674">
    <property type="term" value="F:protein serine/threonine kinase activity"/>
    <property type="evidence" value="ECO:0007669"/>
    <property type="project" value="UniProtKB-KW"/>
</dbReference>
<dbReference type="AlphaFoldDB" id="A0AAD7XPF8"/>
<dbReference type="Gene3D" id="3.30.200.20">
    <property type="entry name" value="Phosphorylase Kinase, domain 1"/>
    <property type="match status" value="1"/>
</dbReference>
<keyword evidence="4 7" id="KW-0547">Nucleotide-binding</keyword>
<dbReference type="PROSITE" id="PS00108">
    <property type="entry name" value="PROTEIN_KINASE_ST"/>
    <property type="match status" value="1"/>
</dbReference>
<dbReference type="Proteomes" id="UP001230188">
    <property type="component" value="Unassembled WGS sequence"/>
</dbReference>
<evidence type="ECO:0000256" key="8">
    <source>
        <dbReference type="SAM" id="MobiDB-lite"/>
    </source>
</evidence>
<dbReference type="InterPro" id="IPR017441">
    <property type="entry name" value="Protein_kinase_ATP_BS"/>
</dbReference>
<dbReference type="Pfam" id="PF00069">
    <property type="entry name" value="Pkinase"/>
    <property type="match status" value="1"/>
</dbReference>
<dbReference type="GO" id="GO:0005524">
    <property type="term" value="F:ATP binding"/>
    <property type="evidence" value="ECO:0007669"/>
    <property type="project" value="UniProtKB-UniRule"/>
</dbReference>
<keyword evidence="11" id="KW-1185">Reference proteome</keyword>
<evidence type="ECO:0000256" key="6">
    <source>
        <dbReference type="ARBA" id="ARBA00022840"/>
    </source>
</evidence>
<keyword evidence="1" id="KW-0723">Serine/threonine-protein kinase</keyword>
<dbReference type="PROSITE" id="PS00107">
    <property type="entry name" value="PROTEIN_KINASE_ATP"/>
    <property type="match status" value="1"/>
</dbReference>
<dbReference type="InterPro" id="IPR011009">
    <property type="entry name" value="Kinase-like_dom_sf"/>
</dbReference>
<keyword evidence="6 7" id="KW-0067">ATP-binding</keyword>
<organism evidence="10 11">
    <name type="scientific">Chrysophaeum taylorii</name>
    <dbReference type="NCBI Taxonomy" id="2483200"/>
    <lineage>
        <taxon>Eukaryota</taxon>
        <taxon>Sar</taxon>
        <taxon>Stramenopiles</taxon>
        <taxon>Ochrophyta</taxon>
        <taxon>Pelagophyceae</taxon>
        <taxon>Pelagomonadales</taxon>
        <taxon>Pelagomonadaceae</taxon>
        <taxon>Chrysophaeum</taxon>
    </lineage>
</organism>
<dbReference type="CDD" id="cd05123">
    <property type="entry name" value="STKc_AGC"/>
    <property type="match status" value="1"/>
</dbReference>
<dbReference type="PANTHER" id="PTHR24351">
    <property type="entry name" value="RIBOSOMAL PROTEIN S6 KINASE"/>
    <property type="match status" value="1"/>
</dbReference>
<keyword evidence="3" id="KW-0808">Transferase</keyword>
<feature type="compositionally biased region" description="Basic and acidic residues" evidence="8">
    <location>
        <begin position="469"/>
        <end position="482"/>
    </location>
</feature>
<gene>
    <name evidence="10" type="ORF">CTAYLR_009667</name>
</gene>
<feature type="domain" description="Protein kinase" evidence="9">
    <location>
        <begin position="113"/>
        <end position="361"/>
    </location>
</feature>
<evidence type="ECO:0000256" key="4">
    <source>
        <dbReference type="ARBA" id="ARBA00022741"/>
    </source>
</evidence>
<feature type="compositionally biased region" description="Basic and acidic residues" evidence="8">
    <location>
        <begin position="24"/>
        <end position="40"/>
    </location>
</feature>
<evidence type="ECO:0000256" key="5">
    <source>
        <dbReference type="ARBA" id="ARBA00022777"/>
    </source>
</evidence>
<evidence type="ECO:0000256" key="7">
    <source>
        <dbReference type="PROSITE-ProRule" id="PRU10141"/>
    </source>
</evidence>
<dbReference type="InterPro" id="IPR045270">
    <property type="entry name" value="STKc_AGC"/>
</dbReference>
<evidence type="ECO:0000259" key="9">
    <source>
        <dbReference type="PROSITE" id="PS50011"/>
    </source>
</evidence>
<feature type="region of interest" description="Disordered" evidence="8">
    <location>
        <begin position="469"/>
        <end position="490"/>
    </location>
</feature>
<dbReference type="InterPro" id="IPR000719">
    <property type="entry name" value="Prot_kinase_dom"/>
</dbReference>
<dbReference type="EMBL" id="JAQMWT010000162">
    <property type="protein sequence ID" value="KAJ8608729.1"/>
    <property type="molecule type" value="Genomic_DNA"/>
</dbReference>
<feature type="region of interest" description="Disordered" evidence="8">
    <location>
        <begin position="18"/>
        <end position="78"/>
    </location>
</feature>